<dbReference type="AlphaFoldDB" id="A0A9J6CQA8"/>
<keyword evidence="5" id="KW-0472">Membrane</keyword>
<comment type="function">
    <text evidence="6">Scaffold protein component of the PI(3,5)P2 regulatory complex which regulates both the synthesis and turnover of phosphatidylinositol 3,5-bisphosphate (PtdIns(3,5)P2). Pentamerizes into a star-shaped structure and nucleates the assembly of the complex. The pentamer binds a single copy each of PIKFYVE and FIG4 and coordinates both PIKfyve kinase activity and FIG4 phosphatase activity, being required to maintain normal levels of phosphatidylinositol 3-phosphate (PtdIns(3)P) and phosphatidylinositol 5-phosphate (PtdIns(5)P). Plays a role in the biogenesis of endosome carrier vesicles (ECV) / multivesicular bodies (MVB) transport intermediates from early endosomes.</text>
</comment>
<evidence type="ECO:0000256" key="6">
    <source>
        <dbReference type="ARBA" id="ARBA00045654"/>
    </source>
</evidence>
<name>A0A9J6CQA8_POLVA</name>
<dbReference type="PANTHER" id="PTHR16023">
    <property type="entry name" value="TAX1 BINDING PROTEIN-RELATED"/>
    <property type="match status" value="1"/>
</dbReference>
<dbReference type="InterPro" id="IPR021841">
    <property type="entry name" value="VAC14_Fig4p-bd"/>
</dbReference>
<dbReference type="Gene3D" id="1.25.10.10">
    <property type="entry name" value="Leucine-rich Repeat Variant"/>
    <property type="match status" value="2"/>
</dbReference>
<dbReference type="InterPro" id="IPR021133">
    <property type="entry name" value="HEAT_type_2"/>
</dbReference>
<comment type="subcellular location">
    <subcellularLocation>
        <location evidence="1">Endomembrane system</location>
    </subcellularLocation>
</comment>
<evidence type="ECO:0000256" key="7">
    <source>
        <dbReference type="ARBA" id="ARBA00047092"/>
    </source>
</evidence>
<protein>
    <recommendedName>
        <fullName evidence="3">Protein VAC14 homolog</fullName>
    </recommendedName>
</protein>
<evidence type="ECO:0000256" key="3">
    <source>
        <dbReference type="ARBA" id="ARBA00013840"/>
    </source>
</evidence>
<dbReference type="SUPFAM" id="SSF48371">
    <property type="entry name" value="ARM repeat"/>
    <property type="match status" value="1"/>
</dbReference>
<dbReference type="PANTHER" id="PTHR16023:SF0">
    <property type="entry name" value="PROTEIN VAC14 HOMOLOG"/>
    <property type="match status" value="1"/>
</dbReference>
<dbReference type="EMBL" id="JADBJN010000001">
    <property type="protein sequence ID" value="KAG5684393.1"/>
    <property type="molecule type" value="Genomic_DNA"/>
</dbReference>
<comment type="similarity">
    <text evidence="2">Belongs to the VAC14 family.</text>
</comment>
<dbReference type="Proteomes" id="UP001107558">
    <property type="component" value="Chromosome 1"/>
</dbReference>
<evidence type="ECO:0000256" key="4">
    <source>
        <dbReference type="ARBA" id="ARBA00022737"/>
    </source>
</evidence>
<dbReference type="InterPro" id="IPR026825">
    <property type="entry name" value="Vac14"/>
</dbReference>
<sequence>MSLSESCAKALGDKTYDKRKLAANEIEKIVFEYNKQKNYGQIKKLIETFSTQYCVSKDPNKRKGGLIAIAACGIALGHQDSAQFMNELLIPVLNNLMDNDTRVRYFAAESLYNIAKIGRVSIITLFPEIFSALSRLVSDSDVSVKNASELLDRLLKDIITENSSVFDLQSFIPLLRERVLCKNSFARQFTISWVSILNACPDINMIFYLNEILDGLFSMLDDNAEIQRMCETLLQQFLKNIKHDPTSCDLAKMTNILILHAQNGNHELIQFTAITWLREFLHISGVQMLPYASGIFSAILPCLAYESESKKNIKDNAILVNKLMLDLISSKENVNVIENVDLESVMQVLKMHLVHSSVNTKVHTLSWIHHFFIEAESEMSKNAGNLLPVLLSILNDSCDEVVLEVLAVIADIVKSTNEQNSEFNQLKYREFLESLLQLFREDKNFLDNRGSLIIKHLCALLNAEHIYRTMAEILSNDKENVRFASIIVRKLNSILFTSSELFELRTTLRNIQNQKSADLFTCLYKSWSHCPISTISICLLANCFQHVSDLVLLFGNLEMTVDYLEEIDKLIQLIESPIFASLRLTLVSKSADSENLANALYGLLMLIPQTKQFDLLKNRLQCIPISCMTNSSRSVPSIESQSGIDFENLKKHFQHIQKLHQHKRKISIILNS</sequence>
<evidence type="ECO:0000313" key="11">
    <source>
        <dbReference type="Proteomes" id="UP001107558"/>
    </source>
</evidence>
<evidence type="ECO:0000256" key="2">
    <source>
        <dbReference type="ARBA" id="ARBA00010225"/>
    </source>
</evidence>
<dbReference type="InterPro" id="IPR011989">
    <property type="entry name" value="ARM-like"/>
</dbReference>
<accession>A0A9J6CQA8</accession>
<dbReference type="InterPro" id="IPR016024">
    <property type="entry name" value="ARM-type_fold"/>
</dbReference>
<organism evidence="10 11">
    <name type="scientific">Polypedilum vanderplanki</name>
    <name type="common">Sleeping chironomid midge</name>
    <dbReference type="NCBI Taxonomy" id="319348"/>
    <lineage>
        <taxon>Eukaryota</taxon>
        <taxon>Metazoa</taxon>
        <taxon>Ecdysozoa</taxon>
        <taxon>Arthropoda</taxon>
        <taxon>Hexapoda</taxon>
        <taxon>Insecta</taxon>
        <taxon>Pterygota</taxon>
        <taxon>Neoptera</taxon>
        <taxon>Endopterygota</taxon>
        <taxon>Diptera</taxon>
        <taxon>Nematocera</taxon>
        <taxon>Chironomoidea</taxon>
        <taxon>Chironomidae</taxon>
        <taxon>Chironominae</taxon>
        <taxon>Polypedilum</taxon>
        <taxon>Polypedilum</taxon>
    </lineage>
</organism>
<proteinExistence type="inferred from homology"/>
<comment type="caution">
    <text evidence="10">The sequence shown here is derived from an EMBL/GenBank/DDBJ whole genome shotgun (WGS) entry which is preliminary data.</text>
</comment>
<feature type="domain" description="Vacuolar protein 14 C-terminal Fig4-binding" evidence="9">
    <location>
        <begin position="444"/>
        <end position="623"/>
    </location>
</feature>
<reference evidence="10" key="1">
    <citation type="submission" date="2021-03" db="EMBL/GenBank/DDBJ databases">
        <title>Chromosome level genome of the anhydrobiotic midge Polypedilum vanderplanki.</title>
        <authorList>
            <person name="Yoshida Y."/>
            <person name="Kikawada T."/>
            <person name="Gusev O."/>
        </authorList>
    </citation>
    <scope>NUCLEOTIDE SEQUENCE</scope>
    <source>
        <strain evidence="10">NIAS01</strain>
        <tissue evidence="10">Whole body or cell culture</tissue>
    </source>
</reference>
<dbReference type="GO" id="GO:0070772">
    <property type="term" value="C:PAS complex"/>
    <property type="evidence" value="ECO:0007669"/>
    <property type="project" value="InterPro"/>
</dbReference>
<dbReference type="OrthoDB" id="5574975at2759"/>
<dbReference type="GO" id="GO:0010008">
    <property type="term" value="C:endosome membrane"/>
    <property type="evidence" value="ECO:0007669"/>
    <property type="project" value="TreeGrafter"/>
</dbReference>
<evidence type="ECO:0000313" key="10">
    <source>
        <dbReference type="EMBL" id="KAG5684393.1"/>
    </source>
</evidence>
<evidence type="ECO:0000259" key="9">
    <source>
        <dbReference type="Pfam" id="PF11916"/>
    </source>
</evidence>
<keyword evidence="11" id="KW-1185">Reference proteome</keyword>
<keyword evidence="4" id="KW-0677">Repeat</keyword>
<dbReference type="Pfam" id="PF12755">
    <property type="entry name" value="Vac14_Fab1_bd"/>
    <property type="match status" value="1"/>
</dbReference>
<evidence type="ECO:0000256" key="1">
    <source>
        <dbReference type="ARBA" id="ARBA00004308"/>
    </source>
</evidence>
<dbReference type="GO" id="GO:0006661">
    <property type="term" value="P:phosphatidylinositol biosynthetic process"/>
    <property type="evidence" value="ECO:0007669"/>
    <property type="project" value="InterPro"/>
</dbReference>
<dbReference type="PROSITE" id="PS50077">
    <property type="entry name" value="HEAT_REPEAT"/>
    <property type="match status" value="1"/>
</dbReference>
<evidence type="ECO:0000256" key="5">
    <source>
        <dbReference type="ARBA" id="ARBA00023136"/>
    </source>
</evidence>
<dbReference type="Pfam" id="PF11916">
    <property type="entry name" value="Vac14_Fig4_bd"/>
    <property type="match status" value="1"/>
</dbReference>
<comment type="subunit">
    <text evidence="7">Forms pentamers. Component of the PI(3,5)P2 regulatory complex/PAS complex, at least composed of PIKFYVE, FIG4 and VAC14. VAC14 nucleates the assembly of the complex and serves as a scaffold by pentamerizing into a star-shaped structure, which can bind a single copy each of PIKFYVE and FIG4 and coordinates their activities. Interacts with NOS1.</text>
</comment>
<gene>
    <name evidence="10" type="ORF">PVAND_013628</name>
</gene>
<feature type="repeat" description="HEAT" evidence="8">
    <location>
        <begin position="89"/>
        <end position="124"/>
    </location>
</feature>
<evidence type="ECO:0000256" key="8">
    <source>
        <dbReference type="PROSITE-ProRule" id="PRU00103"/>
    </source>
</evidence>